<dbReference type="EMBL" id="SWKV01000041">
    <property type="protein sequence ID" value="KAF3037615.1"/>
    <property type="molecule type" value="Genomic_DNA"/>
</dbReference>
<gene>
    <name evidence="5" type="ORF">E8E12_003055</name>
</gene>
<feature type="transmembrane region" description="Helical" evidence="3">
    <location>
        <begin position="324"/>
        <end position="342"/>
    </location>
</feature>
<dbReference type="OrthoDB" id="541052at2759"/>
<feature type="transmembrane region" description="Helical" evidence="3">
    <location>
        <begin position="798"/>
        <end position="817"/>
    </location>
</feature>
<evidence type="ECO:0000256" key="2">
    <source>
        <dbReference type="ARBA" id="ARBA00022475"/>
    </source>
</evidence>
<dbReference type="GO" id="GO:0005886">
    <property type="term" value="C:plasma membrane"/>
    <property type="evidence" value="ECO:0007669"/>
    <property type="project" value="UniProtKB-SubCell"/>
</dbReference>
<proteinExistence type="predicted"/>
<feature type="transmembrane region" description="Helical" evidence="3">
    <location>
        <begin position="22"/>
        <end position="43"/>
    </location>
</feature>
<feature type="transmembrane region" description="Helical" evidence="3">
    <location>
        <begin position="197"/>
        <end position="216"/>
    </location>
</feature>
<dbReference type="SUPFAM" id="SSF103473">
    <property type="entry name" value="MFS general substrate transporter"/>
    <property type="match status" value="1"/>
</dbReference>
<feature type="transmembrane region" description="Helical" evidence="3">
    <location>
        <begin position="530"/>
        <end position="550"/>
    </location>
</feature>
<reference evidence="5" key="1">
    <citation type="submission" date="2019-04" db="EMBL/GenBank/DDBJ databases">
        <title>Sequencing of skin fungus with MAO and IRED activity.</title>
        <authorList>
            <person name="Marsaioli A.J."/>
            <person name="Bonatto J.M.C."/>
            <person name="Reis Junior O."/>
        </authorList>
    </citation>
    <scope>NUCLEOTIDE SEQUENCE</scope>
    <source>
        <strain evidence="5">28M1</strain>
    </source>
</reference>
<feature type="transmembrane region" description="Helical" evidence="3">
    <location>
        <begin position="899"/>
        <end position="916"/>
    </location>
</feature>
<keyword evidence="3" id="KW-1133">Transmembrane helix</keyword>
<feature type="transmembrane region" description="Helical" evidence="3">
    <location>
        <begin position="824"/>
        <end position="845"/>
    </location>
</feature>
<dbReference type="InterPro" id="IPR006598">
    <property type="entry name" value="CAP10"/>
</dbReference>
<keyword evidence="6" id="KW-1185">Reference proteome</keyword>
<feature type="transmembrane region" description="Helical" evidence="3">
    <location>
        <begin position="679"/>
        <end position="699"/>
    </location>
</feature>
<evidence type="ECO:0000256" key="3">
    <source>
        <dbReference type="SAM" id="Phobius"/>
    </source>
</evidence>
<feature type="transmembrane region" description="Helical" evidence="3">
    <location>
        <begin position="161"/>
        <end position="182"/>
    </location>
</feature>
<keyword evidence="3" id="KW-0812">Transmembrane</keyword>
<dbReference type="SMART" id="SM00672">
    <property type="entry name" value="CAP10"/>
    <property type="match status" value="1"/>
</dbReference>
<comment type="subcellular location">
    <subcellularLocation>
        <location evidence="1">Cell inner membrane</location>
        <topology evidence="1">Multi-pass membrane protein</topology>
    </subcellularLocation>
</comment>
<keyword evidence="2" id="KW-1003">Cell membrane</keyword>
<evidence type="ECO:0000313" key="5">
    <source>
        <dbReference type="EMBL" id="KAF3037615.1"/>
    </source>
</evidence>
<comment type="caution">
    <text evidence="5">The sequence shown here is derived from an EMBL/GenBank/DDBJ whole genome shotgun (WGS) entry which is preliminary data.</text>
</comment>
<feature type="transmembrane region" description="Helical" evidence="3">
    <location>
        <begin position="500"/>
        <end position="518"/>
    </location>
</feature>
<accession>A0A9P4WNV8</accession>
<feature type="transmembrane region" description="Helical" evidence="3">
    <location>
        <begin position="97"/>
        <end position="118"/>
    </location>
</feature>
<dbReference type="Gene3D" id="1.20.1250.20">
    <property type="entry name" value="MFS general substrate transporter like domains"/>
    <property type="match status" value="2"/>
</dbReference>
<dbReference type="InterPro" id="IPR050375">
    <property type="entry name" value="MFS_TsgA-like"/>
</dbReference>
<dbReference type="Pfam" id="PF07690">
    <property type="entry name" value="MFS_1"/>
    <property type="match status" value="1"/>
</dbReference>
<dbReference type="Pfam" id="PF05686">
    <property type="entry name" value="Glyco_transf_90"/>
    <property type="match status" value="1"/>
</dbReference>
<feature type="transmembrane region" description="Helical" evidence="3">
    <location>
        <begin position="415"/>
        <end position="438"/>
    </location>
</feature>
<dbReference type="PANTHER" id="PTHR43702">
    <property type="entry name" value="L-FUCOSE-PROTON SYMPORTER"/>
    <property type="match status" value="1"/>
</dbReference>
<dbReference type="Proteomes" id="UP000758155">
    <property type="component" value="Unassembled WGS sequence"/>
</dbReference>
<dbReference type="InterPro" id="IPR011701">
    <property type="entry name" value="MFS"/>
</dbReference>
<evidence type="ECO:0000313" key="6">
    <source>
        <dbReference type="Proteomes" id="UP000758155"/>
    </source>
</evidence>
<sequence length="1460" mass="162563">MGFFKKPTLRTRDDQRTSAAELTLRASILPLCLVTILFFLWGFSYGLIDTLNKHFQVELNITRARSSGLQAAYFGAYPLASLGHANWLLRHWGYKTVFIWGLFLFGTGALLTWPCLVYRSFGGFCAATFVIGNGLGSLETAANPYLAVCGPPKYSELRINLAQAFNGIGTVVAPVLGSYVFFVDVGEGSAALKNVQWVYLAIAIFVYVLAVVFYFATIPEITDADMAFQAEVTNAGTDVKPFHKQYRLFHATFAQFCYTGAQVAIAGAFINYVTESRIGSYDANGVAQATSNADAARFLAGAQGTFTAGRFVGSFTMKFVKPRWTFFVFMSCCIIFLIPAITERGNTGMSMLFIVLFFESIIFPTIVALGMRGLGKYSKRGSGFIVAGVSGGAIVPPLLFVAADSKGKANVRTGYSPTAFAMVVPLMFFVAAWTYTFCVNFVPAYRNIADSFHETKIGVVNNGTSDAEGQFGKDGGSPLQTEAVHHEEKKINAVVMDKKALFFPCGLLLASSYLSTATPLEHSFALDKPLHSACVVLLLTGLLVVAVEAWPGRPHQPQLPARYVAIPLSDGQARQPAEQHWTEAGLVGRRKRWSVKAVGALLAVLLFALCGRIGLFYRIMRDVECAGPSPVAFLPVVLALCHSIRHPSQRQYPAWSADSRPRTLLERVVSFVYGHSTRYVVPSILLSISSFLVLIKTSALRSTYICPVSNAAANLVPTLQFAGFVLDTVIVQLLYRLVDDGISPVDDWTIQLQDGTSNNLLIGLTLIASSLVLVVTGIAVYPAMPEHREWMLSLPSEYLLGLLRLSLMIPFTTLCFLKSARLYGVMSAVLTVAFSSAYIGVLRALGTGTSHAFPPKFTVSLVLCLTLLTIALILHLVTDTNIESRIRSTIPVRLGRNQSATFVLLLIGFSIGVVVYRRQEPILEHPIANLIEQATVQHDQWAAQAHRSQSLAQAVVNYQQRYKRDPPPYFDKWYQFAVARNSIVIDDYDSIEEDLTLFSSYTPDDLRLRTATVLATRREVGGVRIRDGSADALGDVPEQSRWVIDGAISMIKQFAEFLPDMDLAFNLGDGSRVAVPFERLQNALGNPQRYPLPEPSRARLDFSVDRADRWPQTNDIRSDPNFFDDAQLKPSFQTMPHAKGAFVSNWTMATDPCHQPDIANLHGIYLSPANLTGTHGIVPIFSASRAAGFVDIRYPSPWTYLGKSRYDFDEKHPDPPFQQKEDVLFWRGATDEGISTTGSWQGMLRQRLVHYLNFNTTSRLPMFLPKGDHSDRLEYIMKRRSDVKRLLETKIDAQFTELNHCIGQDCIDQSHEFIPTDAVDLRHHWRYRYLFDADGAGSSHYFLPLLQSNSVVLKAGIFREWYSDRLVAWKHFVPVDLRLHDLFSILAYFGGYGVEERNKRMMEGRVKEAEAIARQGKVWTEKVLRKEDMEVYMFRLLLEWGRLTDDRRTEIGFRLGKGGQ</sequence>
<protein>
    <recommendedName>
        <fullName evidence="4">Glycosyl transferase CAP10 domain-containing protein</fullName>
    </recommendedName>
</protein>
<feature type="transmembrane region" description="Helical" evidence="3">
    <location>
        <begin position="383"/>
        <end position="403"/>
    </location>
</feature>
<name>A0A9P4WNV8_9PLEO</name>
<evidence type="ECO:0000256" key="1">
    <source>
        <dbReference type="ARBA" id="ARBA00004429"/>
    </source>
</evidence>
<feature type="transmembrane region" description="Helical" evidence="3">
    <location>
        <begin position="348"/>
        <end position="371"/>
    </location>
</feature>
<feature type="transmembrane region" description="Helical" evidence="3">
    <location>
        <begin position="759"/>
        <end position="783"/>
    </location>
</feature>
<dbReference type="PANTHER" id="PTHR43702:SF3">
    <property type="entry name" value="PROTEIN TSGA"/>
    <property type="match status" value="1"/>
</dbReference>
<dbReference type="GO" id="GO:0022857">
    <property type="term" value="F:transmembrane transporter activity"/>
    <property type="evidence" value="ECO:0007669"/>
    <property type="project" value="InterPro"/>
</dbReference>
<organism evidence="5 6">
    <name type="scientific">Didymella heteroderae</name>
    <dbReference type="NCBI Taxonomy" id="1769908"/>
    <lineage>
        <taxon>Eukaryota</taxon>
        <taxon>Fungi</taxon>
        <taxon>Dikarya</taxon>
        <taxon>Ascomycota</taxon>
        <taxon>Pezizomycotina</taxon>
        <taxon>Dothideomycetes</taxon>
        <taxon>Pleosporomycetidae</taxon>
        <taxon>Pleosporales</taxon>
        <taxon>Pleosporineae</taxon>
        <taxon>Didymellaceae</taxon>
        <taxon>Didymella</taxon>
    </lineage>
</organism>
<feature type="transmembrane region" description="Helical" evidence="3">
    <location>
        <begin position="857"/>
        <end position="878"/>
    </location>
</feature>
<dbReference type="InterPro" id="IPR036259">
    <property type="entry name" value="MFS_trans_sf"/>
</dbReference>
<evidence type="ECO:0000259" key="4">
    <source>
        <dbReference type="SMART" id="SM00672"/>
    </source>
</evidence>
<feature type="transmembrane region" description="Helical" evidence="3">
    <location>
        <begin position="598"/>
        <end position="620"/>
    </location>
</feature>
<keyword evidence="3" id="KW-0472">Membrane</keyword>
<feature type="domain" description="Glycosyl transferase CAP10" evidence="4">
    <location>
        <begin position="1154"/>
        <end position="1447"/>
    </location>
</feature>